<accession>A0ABU2BEC8</accession>
<keyword evidence="1" id="KW-0472">Membrane</keyword>
<feature type="transmembrane region" description="Helical" evidence="1">
    <location>
        <begin position="12"/>
        <end position="30"/>
    </location>
</feature>
<evidence type="ECO:0000256" key="1">
    <source>
        <dbReference type="SAM" id="Phobius"/>
    </source>
</evidence>
<evidence type="ECO:0000313" key="3">
    <source>
        <dbReference type="Proteomes" id="UP001183619"/>
    </source>
</evidence>
<reference evidence="2 3" key="1">
    <citation type="submission" date="2023-07" db="EMBL/GenBank/DDBJ databases">
        <title>Sequencing the genomes of 1000 actinobacteria strains.</title>
        <authorList>
            <person name="Klenk H.-P."/>
        </authorList>
    </citation>
    <scope>NUCLEOTIDE SEQUENCE [LARGE SCALE GENOMIC DNA]</scope>
    <source>
        <strain evidence="2 3">DSM 44508</strain>
    </source>
</reference>
<sequence>MNTAANDNYWLVYLMFMFAGLLVGGTWSAYKQNNTMMTVILGGLAVLAAGAGIAWAIG</sequence>
<dbReference type="RefSeq" id="WP_277103217.1">
    <property type="nucleotide sequence ID" value="NZ_BAAAJS010000056.1"/>
</dbReference>
<organism evidence="2 3">
    <name type="scientific">Corynebacterium felinum</name>
    <dbReference type="NCBI Taxonomy" id="131318"/>
    <lineage>
        <taxon>Bacteria</taxon>
        <taxon>Bacillati</taxon>
        <taxon>Actinomycetota</taxon>
        <taxon>Actinomycetes</taxon>
        <taxon>Mycobacteriales</taxon>
        <taxon>Corynebacteriaceae</taxon>
        <taxon>Corynebacterium</taxon>
    </lineage>
</organism>
<feature type="transmembrane region" description="Helical" evidence="1">
    <location>
        <begin position="37"/>
        <end position="57"/>
    </location>
</feature>
<dbReference type="Proteomes" id="UP001183619">
    <property type="component" value="Unassembled WGS sequence"/>
</dbReference>
<dbReference type="EMBL" id="JAVDYF010000001">
    <property type="protein sequence ID" value="MDR7356083.1"/>
    <property type="molecule type" value="Genomic_DNA"/>
</dbReference>
<name>A0ABU2BEC8_9CORY</name>
<gene>
    <name evidence="2" type="ORF">J2S37_002621</name>
</gene>
<keyword evidence="1" id="KW-1133">Transmembrane helix</keyword>
<keyword evidence="3" id="KW-1185">Reference proteome</keyword>
<comment type="caution">
    <text evidence="2">The sequence shown here is derived from an EMBL/GenBank/DDBJ whole genome shotgun (WGS) entry which is preliminary data.</text>
</comment>
<keyword evidence="1" id="KW-0812">Transmembrane</keyword>
<proteinExistence type="predicted"/>
<evidence type="ECO:0000313" key="2">
    <source>
        <dbReference type="EMBL" id="MDR7356083.1"/>
    </source>
</evidence>
<protein>
    <submittedName>
        <fullName evidence="2">Uncharacterized protein</fullName>
    </submittedName>
</protein>